<evidence type="ECO:0000256" key="3">
    <source>
        <dbReference type="ARBA" id="ARBA00023110"/>
    </source>
</evidence>
<keyword evidence="8" id="KW-1185">Reference proteome</keyword>
<evidence type="ECO:0000259" key="6">
    <source>
        <dbReference type="PROSITE" id="PS50072"/>
    </source>
</evidence>
<dbReference type="Proteomes" id="UP001239167">
    <property type="component" value="Unassembled WGS sequence"/>
</dbReference>
<comment type="function">
    <text evidence="1 5">PPIases accelerate the folding of proteins. It catalyzes the cis-trans isomerization of proline imidic peptide bonds in oligopeptides.</text>
</comment>
<dbReference type="PRINTS" id="PR00153">
    <property type="entry name" value="CSAPPISMRASE"/>
</dbReference>
<protein>
    <recommendedName>
        <fullName evidence="5">Peptidyl-prolyl cis-trans isomerase</fullName>
        <shortName evidence="5">PPIase</shortName>
        <ecNumber evidence="5">5.2.1.8</ecNumber>
    </recommendedName>
</protein>
<dbReference type="Pfam" id="PF00160">
    <property type="entry name" value="Pro_isomerase"/>
    <property type="match status" value="1"/>
</dbReference>
<evidence type="ECO:0000256" key="5">
    <source>
        <dbReference type="RuleBase" id="RU363019"/>
    </source>
</evidence>
<dbReference type="InterPro" id="IPR020892">
    <property type="entry name" value="Cyclophilin-type_PPIase_CS"/>
</dbReference>
<dbReference type="PROSITE" id="PS00170">
    <property type="entry name" value="CSA_PPIASE_1"/>
    <property type="match status" value="1"/>
</dbReference>
<dbReference type="InterPro" id="IPR044666">
    <property type="entry name" value="Cyclophilin_A-like"/>
</dbReference>
<dbReference type="PANTHER" id="PTHR45625">
    <property type="entry name" value="PEPTIDYL-PROLYL CIS-TRANS ISOMERASE-RELATED"/>
    <property type="match status" value="1"/>
</dbReference>
<feature type="domain" description="PPIase cyclophilin-type" evidence="6">
    <location>
        <begin position="3"/>
        <end position="154"/>
    </location>
</feature>
<sequence>MEKNKILLFKTNQGDFEVELFEDKAPITTKNFLDLADKGFYDGVIFHRVIDGFMIQGGDPDGTGMGGPGYTIPDEFDVSLKHDVEGILSMANAGPNTGGSQFFITLAPTPWLDGYHSVFGRVVKGMDTVTQIGHAETDFQDRPCEEIVIESVFLKED</sequence>
<dbReference type="Gene3D" id="2.40.100.10">
    <property type="entry name" value="Cyclophilin-like"/>
    <property type="match status" value="1"/>
</dbReference>
<dbReference type="CDD" id="cd00317">
    <property type="entry name" value="cyclophilin"/>
    <property type="match status" value="1"/>
</dbReference>
<evidence type="ECO:0000313" key="7">
    <source>
        <dbReference type="EMBL" id="MDQ0203496.1"/>
    </source>
</evidence>
<evidence type="ECO:0000256" key="1">
    <source>
        <dbReference type="ARBA" id="ARBA00002388"/>
    </source>
</evidence>
<dbReference type="GO" id="GO:0003755">
    <property type="term" value="F:peptidyl-prolyl cis-trans isomerase activity"/>
    <property type="evidence" value="ECO:0007669"/>
    <property type="project" value="UniProtKB-EC"/>
</dbReference>
<evidence type="ECO:0000313" key="8">
    <source>
        <dbReference type="Proteomes" id="UP001239167"/>
    </source>
</evidence>
<dbReference type="PROSITE" id="PS50072">
    <property type="entry name" value="CSA_PPIASE_2"/>
    <property type="match status" value="1"/>
</dbReference>
<gene>
    <name evidence="7" type="ORF">J2S01_001212</name>
</gene>
<dbReference type="RefSeq" id="WP_307223549.1">
    <property type="nucleotide sequence ID" value="NZ_CP116940.1"/>
</dbReference>
<comment type="caution">
    <text evidence="7">The sequence shown here is derived from an EMBL/GenBank/DDBJ whole genome shotgun (WGS) entry which is preliminary data.</text>
</comment>
<comment type="similarity">
    <text evidence="2 5">Belongs to the cyclophilin-type PPIase family.</text>
</comment>
<dbReference type="InterPro" id="IPR002130">
    <property type="entry name" value="Cyclophilin-type_PPIase_dom"/>
</dbReference>
<proteinExistence type="inferred from homology"/>
<reference evidence="7 8" key="1">
    <citation type="submission" date="2023-07" db="EMBL/GenBank/DDBJ databases">
        <title>Genomic Encyclopedia of Type Strains, Phase IV (KMG-IV): sequencing the most valuable type-strain genomes for metagenomic binning, comparative biology and taxonomic classification.</title>
        <authorList>
            <person name="Goeker M."/>
        </authorList>
    </citation>
    <scope>NUCLEOTIDE SEQUENCE [LARGE SCALE GENOMIC DNA]</scope>
    <source>
        <strain evidence="7 8">DSM 16980</strain>
    </source>
</reference>
<accession>A0ABT9Y6P4</accession>
<dbReference type="InterPro" id="IPR024936">
    <property type="entry name" value="Cyclophilin-type_PPIase"/>
</dbReference>
<dbReference type="PIRSF" id="PIRSF001467">
    <property type="entry name" value="Peptidylpro_ismrse"/>
    <property type="match status" value="1"/>
</dbReference>
<dbReference type="EMBL" id="JAUSUE010000006">
    <property type="protein sequence ID" value="MDQ0203496.1"/>
    <property type="molecule type" value="Genomic_DNA"/>
</dbReference>
<evidence type="ECO:0000256" key="2">
    <source>
        <dbReference type="ARBA" id="ARBA00007365"/>
    </source>
</evidence>
<keyword evidence="4 5" id="KW-0413">Isomerase</keyword>
<keyword evidence="3 5" id="KW-0697">Rotamase</keyword>
<dbReference type="SUPFAM" id="SSF50891">
    <property type="entry name" value="Cyclophilin-like"/>
    <property type="match status" value="1"/>
</dbReference>
<organism evidence="7 8">
    <name type="scientific">Pectinatus haikarae</name>
    <dbReference type="NCBI Taxonomy" id="349096"/>
    <lineage>
        <taxon>Bacteria</taxon>
        <taxon>Bacillati</taxon>
        <taxon>Bacillota</taxon>
        <taxon>Negativicutes</taxon>
        <taxon>Selenomonadales</taxon>
        <taxon>Selenomonadaceae</taxon>
        <taxon>Pectinatus</taxon>
    </lineage>
</organism>
<name>A0ABT9Y6P4_9FIRM</name>
<dbReference type="EC" id="5.2.1.8" evidence="5"/>
<evidence type="ECO:0000256" key="4">
    <source>
        <dbReference type="ARBA" id="ARBA00023235"/>
    </source>
</evidence>
<dbReference type="InterPro" id="IPR029000">
    <property type="entry name" value="Cyclophilin-like_dom_sf"/>
</dbReference>
<dbReference type="PANTHER" id="PTHR45625:SF4">
    <property type="entry name" value="PEPTIDYLPROLYL ISOMERASE DOMAIN AND WD REPEAT-CONTAINING PROTEIN 1"/>
    <property type="match status" value="1"/>
</dbReference>
<comment type="catalytic activity">
    <reaction evidence="5">
        <text>[protein]-peptidylproline (omega=180) = [protein]-peptidylproline (omega=0)</text>
        <dbReference type="Rhea" id="RHEA:16237"/>
        <dbReference type="Rhea" id="RHEA-COMP:10747"/>
        <dbReference type="Rhea" id="RHEA-COMP:10748"/>
        <dbReference type="ChEBI" id="CHEBI:83833"/>
        <dbReference type="ChEBI" id="CHEBI:83834"/>
        <dbReference type="EC" id="5.2.1.8"/>
    </reaction>
</comment>